<gene>
    <name evidence="4" type="ORF">MM415A00093_0014</name>
    <name evidence="2" type="ORF">MM415B00143_0022</name>
    <name evidence="1" type="ORF">TM448A00087_0089</name>
    <name evidence="3" type="ORF">TM448B00099_0073</name>
</gene>
<evidence type="ECO:0000313" key="1">
    <source>
        <dbReference type="EMBL" id="QJA44156.1"/>
    </source>
</evidence>
<organism evidence="1">
    <name type="scientific">viral metagenome</name>
    <dbReference type="NCBI Taxonomy" id="1070528"/>
    <lineage>
        <taxon>unclassified sequences</taxon>
        <taxon>metagenomes</taxon>
        <taxon>organismal metagenomes</taxon>
    </lineage>
</organism>
<dbReference type="EMBL" id="MT144589">
    <property type="protein sequence ID" value="QJH93597.1"/>
    <property type="molecule type" value="Genomic_DNA"/>
</dbReference>
<dbReference type="EMBL" id="MT141577">
    <property type="protein sequence ID" value="QJA67871.1"/>
    <property type="molecule type" value="Genomic_DNA"/>
</dbReference>
<dbReference type="EMBL" id="MT145187">
    <property type="protein sequence ID" value="QJI04521.1"/>
    <property type="molecule type" value="Genomic_DNA"/>
</dbReference>
<evidence type="ECO:0000313" key="3">
    <source>
        <dbReference type="EMBL" id="QJH93597.1"/>
    </source>
</evidence>
<dbReference type="AlphaFoldDB" id="A0A6H1Z8E3"/>
<reference evidence="1" key="1">
    <citation type="submission" date="2020-03" db="EMBL/GenBank/DDBJ databases">
        <title>The deep terrestrial virosphere.</title>
        <authorList>
            <person name="Holmfeldt K."/>
            <person name="Nilsson E."/>
            <person name="Simone D."/>
            <person name="Lopez-Fernandez M."/>
            <person name="Wu X."/>
            <person name="de Brujin I."/>
            <person name="Lundin D."/>
            <person name="Andersson A."/>
            <person name="Bertilsson S."/>
            <person name="Dopson M."/>
        </authorList>
    </citation>
    <scope>NUCLEOTIDE SEQUENCE</scope>
    <source>
        <strain evidence="4">MM415A00093</strain>
        <strain evidence="2">MM415B00143</strain>
        <strain evidence="1">TM448A00087</strain>
        <strain evidence="3">TM448B00099</strain>
    </source>
</reference>
<evidence type="ECO:0000313" key="4">
    <source>
        <dbReference type="EMBL" id="QJI04521.1"/>
    </source>
</evidence>
<sequence>MIRKLRNKQYRGKHGLIICGEGIKIFFEFESQADEFIKRHKQGENHEKVLKEIWGIK</sequence>
<proteinExistence type="predicted"/>
<dbReference type="EMBL" id="MT143973">
    <property type="protein sequence ID" value="QJA44156.1"/>
    <property type="molecule type" value="Genomic_DNA"/>
</dbReference>
<accession>A0A6H1Z8E3</accession>
<name>A0A6H1Z8E3_9ZZZZ</name>
<evidence type="ECO:0000313" key="2">
    <source>
        <dbReference type="EMBL" id="QJA67871.1"/>
    </source>
</evidence>
<protein>
    <submittedName>
        <fullName evidence="1">Uncharacterized protein</fullName>
    </submittedName>
</protein>